<accession>A0ABQ3N7W3</accession>
<feature type="transmembrane region" description="Helical" evidence="1">
    <location>
        <begin position="98"/>
        <end position="120"/>
    </location>
</feature>
<reference evidence="2 3" key="1">
    <citation type="journal article" date="2022" name="Int. J. Syst. Evol. Microbiol.">
        <title>Neobacillus kokaensis sp. nov., isolated from soil.</title>
        <authorList>
            <person name="Yuki K."/>
            <person name="Matsubara H."/>
            <person name="Yamaguchi S."/>
        </authorList>
    </citation>
    <scope>NUCLEOTIDE SEQUENCE [LARGE SCALE GENOMIC DNA]</scope>
    <source>
        <strain evidence="2 3">LOB 377</strain>
    </source>
</reference>
<feature type="transmembrane region" description="Helical" evidence="1">
    <location>
        <begin position="201"/>
        <end position="218"/>
    </location>
</feature>
<dbReference type="PANTHER" id="PTHR41307:SF1">
    <property type="entry name" value="MEMBRANE PROTEIN"/>
    <property type="match status" value="1"/>
</dbReference>
<proteinExistence type="predicted"/>
<protein>
    <recommendedName>
        <fullName evidence="4">DUF1129 domain-containing protein</fullName>
    </recommendedName>
</protein>
<keyword evidence="1" id="KW-0472">Membrane</keyword>
<organism evidence="2 3">
    <name type="scientific">Neobacillus kokaensis</name>
    <dbReference type="NCBI Taxonomy" id="2759023"/>
    <lineage>
        <taxon>Bacteria</taxon>
        <taxon>Bacillati</taxon>
        <taxon>Bacillota</taxon>
        <taxon>Bacilli</taxon>
        <taxon>Bacillales</taxon>
        <taxon>Bacillaceae</taxon>
        <taxon>Neobacillus</taxon>
    </lineage>
</organism>
<dbReference type="EMBL" id="BNDS01000032">
    <property type="protein sequence ID" value="GHI01046.1"/>
    <property type="molecule type" value="Genomic_DNA"/>
</dbReference>
<keyword evidence="1" id="KW-0812">Transmembrane</keyword>
<evidence type="ECO:0008006" key="4">
    <source>
        <dbReference type="Google" id="ProtNLM"/>
    </source>
</evidence>
<gene>
    <name evidence="2" type="ORF">AM1BK_45880</name>
</gene>
<feature type="transmembrane region" description="Helical" evidence="1">
    <location>
        <begin position="132"/>
        <end position="154"/>
    </location>
</feature>
<sequence length="220" mass="25289">MEAKQLIELNNQRRTELTAENEKYYNDFMLYIRLQFFLSEQQSEEILMEILEHLIEGQKEGKTAADVFGDDPKAFADELIEQLPNENKKSIVQFFSRIAFNLFSYFLIIHGLIVLIGSFFKEVDSVVYPVKAAMISLLIFVFSLFGVWFIFGIINQSLFKEKKSTVTDYIKIGLIGSIGMGLIIAAGYFLPNIGPSLYLPWYAYFILGGLIWGISWVMKK</sequence>
<feature type="transmembrane region" description="Helical" evidence="1">
    <location>
        <begin position="166"/>
        <end position="189"/>
    </location>
</feature>
<dbReference type="InterPro" id="IPR009214">
    <property type="entry name" value="DUF1129"/>
</dbReference>
<comment type="caution">
    <text evidence="2">The sequence shown here is derived from an EMBL/GenBank/DDBJ whole genome shotgun (WGS) entry which is preliminary data.</text>
</comment>
<keyword evidence="1" id="KW-1133">Transmembrane helix</keyword>
<dbReference type="SUPFAM" id="SSF158560">
    <property type="entry name" value="BH3980-like"/>
    <property type="match status" value="1"/>
</dbReference>
<evidence type="ECO:0000256" key="1">
    <source>
        <dbReference type="SAM" id="Phobius"/>
    </source>
</evidence>
<name>A0ABQ3N7W3_9BACI</name>
<dbReference type="Gene3D" id="1.10.1900.10">
    <property type="entry name" value="c-terminal domain of poly(a) binding protein"/>
    <property type="match status" value="1"/>
</dbReference>
<dbReference type="Pfam" id="PF06570">
    <property type="entry name" value="DUF1129"/>
    <property type="match status" value="1"/>
</dbReference>
<evidence type="ECO:0000313" key="3">
    <source>
        <dbReference type="Proteomes" id="UP000637074"/>
    </source>
</evidence>
<dbReference type="Proteomes" id="UP000637074">
    <property type="component" value="Unassembled WGS sequence"/>
</dbReference>
<dbReference type="RefSeq" id="WP_191276701.1">
    <property type="nucleotide sequence ID" value="NZ_BNDS01000032.1"/>
</dbReference>
<evidence type="ECO:0000313" key="2">
    <source>
        <dbReference type="EMBL" id="GHI01046.1"/>
    </source>
</evidence>
<keyword evidence="3" id="KW-1185">Reference proteome</keyword>
<dbReference type="PANTHER" id="PTHR41307">
    <property type="entry name" value="MEMBRANE PROTEIN-RELATED"/>
    <property type="match status" value="1"/>
</dbReference>